<dbReference type="AlphaFoldDB" id="A0ABD2YMT5"/>
<evidence type="ECO:0000313" key="2">
    <source>
        <dbReference type="EMBL" id="KAL3508298.1"/>
    </source>
</evidence>
<accession>A0ABD2YMT5</accession>
<feature type="compositionally biased region" description="Polar residues" evidence="1">
    <location>
        <begin position="389"/>
        <end position="403"/>
    </location>
</feature>
<feature type="region of interest" description="Disordered" evidence="1">
    <location>
        <begin position="139"/>
        <end position="277"/>
    </location>
</feature>
<feature type="compositionally biased region" description="Basic and acidic residues" evidence="1">
    <location>
        <begin position="459"/>
        <end position="469"/>
    </location>
</feature>
<dbReference type="EMBL" id="JBJUIK010000012">
    <property type="protein sequence ID" value="KAL3508298.1"/>
    <property type="molecule type" value="Genomic_DNA"/>
</dbReference>
<feature type="compositionally biased region" description="Basic and acidic residues" evidence="1">
    <location>
        <begin position="235"/>
        <end position="247"/>
    </location>
</feature>
<evidence type="ECO:0000313" key="3">
    <source>
        <dbReference type="Proteomes" id="UP001630127"/>
    </source>
</evidence>
<feature type="region of interest" description="Disordered" evidence="1">
    <location>
        <begin position="456"/>
        <end position="500"/>
    </location>
</feature>
<feature type="region of interest" description="Disordered" evidence="1">
    <location>
        <begin position="356"/>
        <end position="412"/>
    </location>
</feature>
<reference evidence="2 3" key="1">
    <citation type="submission" date="2024-11" db="EMBL/GenBank/DDBJ databases">
        <title>A near-complete genome assembly of Cinchona calisaya.</title>
        <authorList>
            <person name="Lian D.C."/>
            <person name="Zhao X.W."/>
            <person name="Wei L."/>
        </authorList>
    </citation>
    <scope>NUCLEOTIDE SEQUENCE [LARGE SCALE GENOMIC DNA]</scope>
    <source>
        <tissue evidence="2">Nenye</tissue>
    </source>
</reference>
<name>A0ABD2YMT5_9GENT</name>
<proteinExistence type="predicted"/>
<gene>
    <name evidence="2" type="ORF">ACH5RR_027699</name>
</gene>
<dbReference type="PANTHER" id="PTHR36056:SF1">
    <property type="entry name" value="PROTEIN, PUTATIVE-RELATED"/>
    <property type="match status" value="1"/>
</dbReference>
<dbReference type="PANTHER" id="PTHR36056">
    <property type="entry name" value="PROTEIN, PUTATIVE-RELATED"/>
    <property type="match status" value="1"/>
</dbReference>
<feature type="compositionally biased region" description="Basic and acidic residues" evidence="1">
    <location>
        <begin position="257"/>
        <end position="266"/>
    </location>
</feature>
<feature type="compositionally biased region" description="Polar residues" evidence="1">
    <location>
        <begin position="217"/>
        <end position="232"/>
    </location>
</feature>
<comment type="caution">
    <text evidence="2">The sequence shown here is derived from an EMBL/GenBank/DDBJ whole genome shotgun (WGS) entry which is preliminary data.</text>
</comment>
<evidence type="ECO:0000256" key="1">
    <source>
        <dbReference type="SAM" id="MobiDB-lite"/>
    </source>
</evidence>
<protein>
    <submittedName>
        <fullName evidence="2">Uncharacterized protein</fullName>
    </submittedName>
</protein>
<dbReference type="Proteomes" id="UP001630127">
    <property type="component" value="Unassembled WGS sequence"/>
</dbReference>
<keyword evidence="3" id="KW-1185">Reference proteome</keyword>
<dbReference type="InterPro" id="IPR040276">
    <property type="entry name" value="At4g26450-like"/>
</dbReference>
<organism evidence="2 3">
    <name type="scientific">Cinchona calisaya</name>
    <dbReference type="NCBI Taxonomy" id="153742"/>
    <lineage>
        <taxon>Eukaryota</taxon>
        <taxon>Viridiplantae</taxon>
        <taxon>Streptophyta</taxon>
        <taxon>Embryophyta</taxon>
        <taxon>Tracheophyta</taxon>
        <taxon>Spermatophyta</taxon>
        <taxon>Magnoliopsida</taxon>
        <taxon>eudicotyledons</taxon>
        <taxon>Gunneridae</taxon>
        <taxon>Pentapetalae</taxon>
        <taxon>asterids</taxon>
        <taxon>lamiids</taxon>
        <taxon>Gentianales</taxon>
        <taxon>Rubiaceae</taxon>
        <taxon>Cinchonoideae</taxon>
        <taxon>Cinchoneae</taxon>
        <taxon>Cinchona</taxon>
    </lineage>
</organism>
<sequence>MHARNRGSLGNGYRGINAMGMGGVPTASRILPESSMRGGRAGYNNSEYRGYNRGGFGRGQSRQFHRFHHPPPPPQKGGGGDIFMEAGRLAAEYLVSKGLLPANVLSGKWQNGSLKNQVGAQEGDGVQLSLEGRASALSRLGGSGADIGPGPRRYPDEYNSMGSRSSLRGRRRNGSFKNYGSDWSQDFGRSGSWSERSRASMDAEDDSDVLSRRQDEQQVSNDGDSVSQNSVPESVPERDVGGVKESDIVGDTQSAAEKYKSMDDTSAKASASTSENDLLLKTGEESIEKDDTKLSNVDAKEVKCDENNDEAELQNAKVDTAIIASSDEGSLASEKSGDLLKLSRFPNVPTRMRSSMVLRSPKADPMNVDENSCEGQPPKESGVHDGDSSVDNLSGDGSEQMNDSKVLDLDNPKVPAHEDELNLSYAFVQGNCTAPVALLDRSSVRERVIPDFGGINSVSRERGEKRELNEGTTSMGSKKPRESAPVENAESDGHLSPSKPLDMQQTSEELMAAEGQAVILPSEENRLLDISLYPKGDIERCMEYTEEKQLFPGSFKTCDLNLMETPDANENLDTDPILIFPSGMENGKQAIPVDIDLSMSNHPRASDRYGKCSVDGKDIEVIDLENDSAQEDKDLNNSDRRMENVFSGLSGFSNSAHDANDIPDVQDGYGLMISELLGNDIPNCSSVPADMNPLHNDMGLHNGEGILGDDDSIYMSLEEIPISYLRVWEQSTQEYGKPF</sequence>